<dbReference type="InterPro" id="IPR051097">
    <property type="entry name" value="Synaptobrevin-like_transport"/>
</dbReference>
<dbReference type="PROSITE" id="PS50892">
    <property type="entry name" value="V_SNARE"/>
    <property type="match status" value="1"/>
</dbReference>
<evidence type="ECO:0000256" key="5">
    <source>
        <dbReference type="SAM" id="Phobius"/>
    </source>
</evidence>
<comment type="subcellular location">
    <subcellularLocation>
        <location evidence="3">Endomembrane system</location>
        <topology evidence="3">Single-pass type IV membrane protein</topology>
    </subcellularLocation>
</comment>
<dbReference type="Pfam" id="PF00957">
    <property type="entry name" value="Synaptobrevin"/>
    <property type="match status" value="1"/>
</dbReference>
<feature type="transmembrane region" description="Helical" evidence="5">
    <location>
        <begin position="180"/>
        <end position="201"/>
    </location>
</feature>
<reference evidence="8 9" key="1">
    <citation type="submission" date="2016-11" db="EMBL/GenBank/DDBJ databases">
        <title>The macronuclear genome of Stentor coeruleus: a giant cell with tiny introns.</title>
        <authorList>
            <person name="Slabodnick M."/>
            <person name="Ruby J.G."/>
            <person name="Reiff S.B."/>
            <person name="Swart E.C."/>
            <person name="Gosai S."/>
            <person name="Prabakaran S."/>
            <person name="Witkowska E."/>
            <person name="Larue G.E."/>
            <person name="Fisher S."/>
            <person name="Freeman R.M."/>
            <person name="Gunawardena J."/>
            <person name="Chu W."/>
            <person name="Stover N.A."/>
            <person name="Gregory B.D."/>
            <person name="Nowacki M."/>
            <person name="Derisi J."/>
            <person name="Roy S.W."/>
            <person name="Marshall W.F."/>
            <person name="Sood P."/>
        </authorList>
    </citation>
    <scope>NUCLEOTIDE SEQUENCE [LARGE SCALE GENOMIC DNA]</scope>
    <source>
        <strain evidence="8">WM001</strain>
    </source>
</reference>
<dbReference type="PROSITE" id="PS50859">
    <property type="entry name" value="LONGIN"/>
    <property type="match status" value="1"/>
</dbReference>
<dbReference type="InterPro" id="IPR010908">
    <property type="entry name" value="Longin_dom"/>
</dbReference>
<keyword evidence="5" id="KW-1133">Transmembrane helix</keyword>
<comment type="similarity">
    <text evidence="1">Belongs to the synaptobrevin family.</text>
</comment>
<dbReference type="InterPro" id="IPR042855">
    <property type="entry name" value="V_SNARE_CC"/>
</dbReference>
<dbReference type="EMBL" id="MPUH01000030">
    <property type="protein sequence ID" value="OMJ94230.1"/>
    <property type="molecule type" value="Genomic_DNA"/>
</dbReference>
<dbReference type="PANTHER" id="PTHR21136:SF168">
    <property type="entry name" value="VESICLE-ASSOCIATED MEMBRANE PROTEIN 9"/>
    <property type="match status" value="1"/>
</dbReference>
<dbReference type="PANTHER" id="PTHR21136">
    <property type="entry name" value="SNARE PROTEINS"/>
    <property type="match status" value="1"/>
</dbReference>
<dbReference type="SUPFAM" id="SSF58038">
    <property type="entry name" value="SNARE fusion complex"/>
    <property type="match status" value="1"/>
</dbReference>
<protein>
    <recommendedName>
        <fullName evidence="10">V-SNARE coiled-coil homology domain-containing protein</fullName>
    </recommendedName>
</protein>
<evidence type="ECO:0000259" key="7">
    <source>
        <dbReference type="PROSITE" id="PS50892"/>
    </source>
</evidence>
<dbReference type="AlphaFoldDB" id="A0A1R2CZ24"/>
<dbReference type="CDD" id="cd14824">
    <property type="entry name" value="Longin"/>
    <property type="match status" value="1"/>
</dbReference>
<feature type="domain" description="V-SNARE coiled-coil homology" evidence="7">
    <location>
        <begin position="118"/>
        <end position="178"/>
    </location>
</feature>
<accession>A0A1R2CZ24</accession>
<evidence type="ECO:0000256" key="4">
    <source>
        <dbReference type="PROSITE-ProRule" id="PRU00290"/>
    </source>
</evidence>
<dbReference type="Proteomes" id="UP000187209">
    <property type="component" value="Unassembled WGS sequence"/>
</dbReference>
<comment type="caution">
    <text evidence="8">The sequence shown here is derived from an EMBL/GenBank/DDBJ whole genome shotgun (WGS) entry which is preliminary data.</text>
</comment>
<keyword evidence="9" id="KW-1185">Reference proteome</keyword>
<proteinExistence type="inferred from homology"/>
<keyword evidence="2 5" id="KW-0472">Membrane</keyword>
<dbReference type="Gene3D" id="1.20.5.110">
    <property type="match status" value="1"/>
</dbReference>
<sequence length="206" mass="23511">MAVYYGLVMREDNVLAEYSSIEGEDFSSTARMLLRNTPASSILKTYTQGSKIFNFYTQDSITYLCYADLSIGRELSLQFLTEMRREFPNYVTKAGAFVKIIKKLVLQYSKDNIHEVDNFHKIETNLSTAVEKTKSSIDKVISRGKQMSVLIEKTSELSTGISQLGANARRLQRNIWKNRIKALTIIFFLGICITYGVVVWISTKEE</sequence>
<evidence type="ECO:0000259" key="6">
    <source>
        <dbReference type="PROSITE" id="PS50859"/>
    </source>
</evidence>
<evidence type="ECO:0000256" key="2">
    <source>
        <dbReference type="ARBA" id="ARBA00023136"/>
    </source>
</evidence>
<dbReference type="Gene3D" id="3.30.450.50">
    <property type="entry name" value="Longin domain"/>
    <property type="match status" value="1"/>
</dbReference>
<gene>
    <name evidence="8" type="ORF">SteCoe_2718</name>
</gene>
<dbReference type="SUPFAM" id="SSF64356">
    <property type="entry name" value="SNARE-like"/>
    <property type="match status" value="1"/>
</dbReference>
<dbReference type="SMART" id="SM01270">
    <property type="entry name" value="Longin"/>
    <property type="match status" value="1"/>
</dbReference>
<feature type="domain" description="Longin" evidence="6">
    <location>
        <begin position="7"/>
        <end position="87"/>
    </location>
</feature>
<name>A0A1R2CZ24_9CILI</name>
<dbReference type="Pfam" id="PF13774">
    <property type="entry name" value="Longin"/>
    <property type="match status" value="1"/>
</dbReference>
<keyword evidence="5" id="KW-0812">Transmembrane</keyword>
<evidence type="ECO:0008006" key="10">
    <source>
        <dbReference type="Google" id="ProtNLM"/>
    </source>
</evidence>
<evidence type="ECO:0000256" key="3">
    <source>
        <dbReference type="ARBA" id="ARBA00046280"/>
    </source>
</evidence>
<dbReference type="InterPro" id="IPR011012">
    <property type="entry name" value="Longin-like_dom_sf"/>
</dbReference>
<evidence type="ECO:0000256" key="1">
    <source>
        <dbReference type="ARBA" id="ARBA00008025"/>
    </source>
</evidence>
<keyword evidence="4" id="KW-0175">Coiled coil</keyword>
<dbReference type="GO" id="GO:0012505">
    <property type="term" value="C:endomembrane system"/>
    <property type="evidence" value="ECO:0007669"/>
    <property type="project" value="UniProtKB-SubCell"/>
</dbReference>
<evidence type="ECO:0000313" key="9">
    <source>
        <dbReference type="Proteomes" id="UP000187209"/>
    </source>
</evidence>
<organism evidence="8 9">
    <name type="scientific">Stentor coeruleus</name>
    <dbReference type="NCBI Taxonomy" id="5963"/>
    <lineage>
        <taxon>Eukaryota</taxon>
        <taxon>Sar</taxon>
        <taxon>Alveolata</taxon>
        <taxon>Ciliophora</taxon>
        <taxon>Postciliodesmatophora</taxon>
        <taxon>Heterotrichea</taxon>
        <taxon>Heterotrichida</taxon>
        <taxon>Stentoridae</taxon>
        <taxon>Stentor</taxon>
    </lineage>
</organism>
<dbReference type="OrthoDB" id="248747at2759"/>
<evidence type="ECO:0000313" key="8">
    <source>
        <dbReference type="EMBL" id="OMJ94230.1"/>
    </source>
</evidence>